<dbReference type="InterPro" id="IPR010640">
    <property type="entry name" value="Low_temperature_requirement_A"/>
</dbReference>
<evidence type="ECO:0000256" key="1">
    <source>
        <dbReference type="SAM" id="MobiDB-lite"/>
    </source>
</evidence>
<organism evidence="3">
    <name type="scientific">Rhizopus microsporus var. microsporus</name>
    <dbReference type="NCBI Taxonomy" id="86635"/>
    <lineage>
        <taxon>Eukaryota</taxon>
        <taxon>Fungi</taxon>
        <taxon>Fungi incertae sedis</taxon>
        <taxon>Mucoromycota</taxon>
        <taxon>Mucoromycotina</taxon>
        <taxon>Mucoromycetes</taxon>
        <taxon>Mucorales</taxon>
        <taxon>Mucorineae</taxon>
        <taxon>Rhizopodaceae</taxon>
        <taxon>Rhizopus</taxon>
    </lineage>
</organism>
<dbReference type="PANTHER" id="PTHR42101:SF1">
    <property type="entry name" value="LOW TEMPERATURE REQUIREMENT A"/>
    <property type="match status" value="1"/>
</dbReference>
<dbReference type="Proteomes" id="UP000242414">
    <property type="component" value="Unassembled WGS sequence"/>
</dbReference>
<name>A0A1X0R4Q6_RHIZD</name>
<feature type="transmembrane region" description="Helical" evidence="2">
    <location>
        <begin position="426"/>
        <end position="450"/>
    </location>
</feature>
<keyword evidence="2" id="KW-1133">Transmembrane helix</keyword>
<dbReference type="AlphaFoldDB" id="A0A1X0R4Q6"/>
<dbReference type="EMBL" id="KV921913">
    <property type="protein sequence ID" value="ORE06956.1"/>
    <property type="molecule type" value="Genomic_DNA"/>
</dbReference>
<feature type="transmembrane region" description="Helical" evidence="2">
    <location>
        <begin position="744"/>
        <end position="766"/>
    </location>
</feature>
<accession>A0A1X0R4Q6</accession>
<feature type="transmembrane region" description="Helical" evidence="2">
    <location>
        <begin position="367"/>
        <end position="385"/>
    </location>
</feature>
<feature type="transmembrane region" description="Helical" evidence="2">
    <location>
        <begin position="493"/>
        <end position="513"/>
    </location>
</feature>
<dbReference type="PANTHER" id="PTHR42101">
    <property type="entry name" value="CHROMOSOME 16, WHOLE GENOME SHOTGUN SEQUENCE"/>
    <property type="match status" value="1"/>
</dbReference>
<gene>
    <name evidence="3" type="ORF">BCV72DRAFT_116918</name>
</gene>
<feature type="transmembrane region" description="Helical" evidence="2">
    <location>
        <begin position="337"/>
        <end position="360"/>
    </location>
</feature>
<protein>
    <recommendedName>
        <fullName evidence="4">LtrA-domain-containing protein</fullName>
    </recommendedName>
</protein>
<feature type="transmembrane region" description="Helical" evidence="2">
    <location>
        <begin position="278"/>
        <end position="299"/>
    </location>
</feature>
<keyword evidence="2" id="KW-0472">Membrane</keyword>
<feature type="compositionally biased region" description="Low complexity" evidence="1">
    <location>
        <begin position="573"/>
        <end position="606"/>
    </location>
</feature>
<feature type="region of interest" description="Disordered" evidence="1">
    <location>
        <begin position="1"/>
        <end position="40"/>
    </location>
</feature>
<feature type="compositionally biased region" description="Polar residues" evidence="1">
    <location>
        <begin position="539"/>
        <end position="572"/>
    </location>
</feature>
<evidence type="ECO:0000313" key="3">
    <source>
        <dbReference type="EMBL" id="ORE06956.1"/>
    </source>
</evidence>
<keyword evidence="2" id="KW-0812">Transmembrane</keyword>
<reference evidence="3" key="1">
    <citation type="journal article" date="2016" name="Proc. Natl. Acad. Sci. U.S.A.">
        <title>Lipid metabolic changes in an early divergent fungus govern the establishment of a mutualistic symbiosis with endobacteria.</title>
        <authorList>
            <person name="Lastovetsky O.A."/>
            <person name="Gaspar M.L."/>
            <person name="Mondo S.J."/>
            <person name="LaButti K.M."/>
            <person name="Sandor L."/>
            <person name="Grigoriev I.V."/>
            <person name="Henry S.A."/>
            <person name="Pawlowska T.E."/>
        </authorList>
    </citation>
    <scope>NUCLEOTIDE SEQUENCE [LARGE SCALE GENOMIC DNA]</scope>
    <source>
        <strain evidence="3">ATCC 52814</strain>
    </source>
</reference>
<evidence type="ECO:0000256" key="2">
    <source>
        <dbReference type="SAM" id="Phobius"/>
    </source>
</evidence>
<sequence>MSSNITSQSSIRRGPTLRGGRFRPPIGRNSLYKRNSDDEEETIGLTEMMDNNEKIETDQTGKPIYHHGDETFGDVITHPIEEYSAHKHRKEEYKHQVESWEHHRDDPKQQADMDYIIVIHFRQLKGNQSFALDHESANDFCTRLKMDQKEKLLFNGVHDTDGLTDFLYKIKRDFSIKIHYKADNNHENHHHHRHPDSHIMEFNDNCYIEFKPKHTHQPTSSSSVSTRRPFFQYPEPDLSADIGEETAASWLELFYDLFYVATLSEFTHSHHIKDWSSLALYAQWFIITWWAWCASSLYTARFDTDDVVHHIYKLVEMCAVVGMAGSSEYFLNSPGYVYGYITLKAVLVIEYLIVFIVALLAKSKSRVALSCYIAANLLSIALWAASLTMIENDIHRVLWYLGVLCEVLVNIIFRGDKTLSWAASHLAERLGLLSLIVLGENLMGLVNLVATAGTKFIIVGPNFMAVAIIFGFFFMYFEDFNKEIFLHNKYHQIWVYLHFPLHLCQVAFGISLIDVLKIYKFQLVRDNKLEEEPQGTGHGESSTSNTGHIATGPSSTSNTGHATAESPSSQGSAGHDTATSTDTHTSNTHSTDAPAATESSSNTSATHHAKRAIQMIRDVVNQDQDDYSPIKIAESIKYERVNKNISRVNTTWCKYLSSSIAYTVIHTITSYYCDDQLDSTKSHLMRRSEPAAAEGTGENASFAGTISRDELVFVYKTFLIFGGLILVINSIIKALNTRIADIYGKIIIGSRVINAVVLWSLCALPFASLDAIVLLSTMVGSLVFQALVDLLD</sequence>
<feature type="transmembrane region" description="Helical" evidence="2">
    <location>
        <begin position="456"/>
        <end position="477"/>
    </location>
</feature>
<evidence type="ECO:0008006" key="4">
    <source>
        <dbReference type="Google" id="ProtNLM"/>
    </source>
</evidence>
<proteinExistence type="predicted"/>
<dbReference type="OrthoDB" id="191995at2759"/>
<feature type="transmembrane region" description="Helical" evidence="2">
    <location>
        <begin position="713"/>
        <end position="732"/>
    </location>
</feature>
<dbReference type="VEuPathDB" id="FungiDB:BCV72DRAFT_116918"/>
<dbReference type="Pfam" id="PF06772">
    <property type="entry name" value="LtrA"/>
    <property type="match status" value="1"/>
</dbReference>
<feature type="region of interest" description="Disordered" evidence="1">
    <location>
        <begin position="530"/>
        <end position="609"/>
    </location>
</feature>
<feature type="compositionally biased region" description="Polar residues" evidence="1">
    <location>
        <begin position="1"/>
        <end position="11"/>
    </location>
</feature>